<dbReference type="Gene3D" id="3.20.20.80">
    <property type="entry name" value="Glycosidases"/>
    <property type="match status" value="2"/>
</dbReference>
<dbReference type="InterPro" id="IPR013797">
    <property type="entry name" value="Maltooligo_trehalose_synth_4"/>
</dbReference>
<dbReference type="SUPFAM" id="SSF51445">
    <property type="entry name" value="(Trans)glycosidases"/>
    <property type="match status" value="1"/>
</dbReference>
<dbReference type="InterPro" id="IPR017853">
    <property type="entry name" value="GH"/>
</dbReference>
<dbReference type="CDD" id="cd11336">
    <property type="entry name" value="AmyAc_MTSase"/>
    <property type="match status" value="1"/>
</dbReference>
<gene>
    <name evidence="2" type="ORF">J2W84_004005</name>
</gene>
<dbReference type="Gene3D" id="1.10.10.470">
    <property type="entry name" value="Maltooligosyl trehalose synthase, domain 4"/>
    <property type="match status" value="1"/>
</dbReference>
<dbReference type="PANTHER" id="PTHR10357:SF216">
    <property type="entry name" value="MALTOOLIGOSYL TREHALOSE SYNTHASE-RELATED"/>
    <property type="match status" value="1"/>
</dbReference>
<dbReference type="Proteomes" id="UP001264980">
    <property type="component" value="Unassembled WGS sequence"/>
</dbReference>
<accession>A0ABU1R132</accession>
<dbReference type="SMART" id="SM00642">
    <property type="entry name" value="Aamy"/>
    <property type="match status" value="1"/>
</dbReference>
<dbReference type="EMBL" id="JAVDTI010000003">
    <property type="protein sequence ID" value="MDR6806957.1"/>
    <property type="molecule type" value="Genomic_DNA"/>
</dbReference>
<dbReference type="RefSeq" id="WP_309986591.1">
    <property type="nucleotide sequence ID" value="NZ_JAVDTI010000003.1"/>
</dbReference>
<reference evidence="2 3" key="1">
    <citation type="submission" date="2023-07" db="EMBL/GenBank/DDBJ databases">
        <title>Sorghum-associated microbial communities from plants grown in Nebraska, USA.</title>
        <authorList>
            <person name="Schachtman D."/>
        </authorList>
    </citation>
    <scope>NUCLEOTIDE SEQUENCE [LARGE SCALE GENOMIC DNA]</scope>
    <source>
        <strain evidence="2 3">BE57</strain>
    </source>
</reference>
<dbReference type="NCBIfam" id="TIGR02401">
    <property type="entry name" value="trehalose_TreY"/>
    <property type="match status" value="1"/>
</dbReference>
<dbReference type="Gene3D" id="3.30.1590.10">
    <property type="entry name" value="Maltooligosyl trehalose synthase, domain 2"/>
    <property type="match status" value="1"/>
</dbReference>
<feature type="domain" description="Glycosyl hydrolase family 13 catalytic" evidence="1">
    <location>
        <begin position="4"/>
        <end position="481"/>
    </location>
</feature>
<dbReference type="Pfam" id="PF00128">
    <property type="entry name" value="Alpha-amylase"/>
    <property type="match status" value="1"/>
</dbReference>
<sequence>MNNPIATYRLQFHKEFTFKNLETLIPYLRQLGVSTIYASPVFKSTPGSMHGYDGVDPNQIDPEIGSMEELKTLSTILKENHMQWLQDIVPNHMAFHSENPWLMDVLEKGTQSMYAGFFDIAWNSRLFHGKLMVPFLGSDLDEEIESGNVLISYESNRLMLTYEGANFPLNPRSYSTLFESELVSHNQALVQIGTQCKEINEVEEPAVFSEQWNELLLQLSSLMKNQDEQELVTELLKEVNSNPEKLKQIIDQQTYVLCNWQDTDQHINFRRFFTVNGLICLNIQDENVFLTYHALIKQLVDEGIFQGLRIDHIDGLYDPARYLEDIRRLAGDDTYVVVEKILGQDEDMPENWPVQGTTGYEFLAKVNNVFTNVNAEKTFTNFYQELARESATIQEHLLKKKAYILFEHMGGELENLYGLLAELNLADAQDLKRIGKEQLRQAIGEFLIHCPVYRYYGNQMPLKSSEMASVQKIFDDVKNFHPELVQAVALLENALLTKPSEGDQDYNARALEFYQRAMQFTGPLMAKGGEDTLMYTYGRFIGHNDVGDSVECFGITLDEFHSKMKKRLKNWPLSLNTTSTHDTKRGEDVRARLNVLTDLPEEWISRVKHWRELNAPLRQKFSAPDVNDEYLIYQTLTGAYPMPGKDEDDFPARLDEYLQKALREAKRKTSWAEPNEAYERGVQQFAQELLNQQGPFWKDFASFQKKIVDFGMVNSLSQLILKFTCPGVPDVYQGCELWDLSLVDPDNRREVDYEKRQSWLREFAGAERGVLLEKLWNDRSNAQIKLWLTQQLFELRKQNPALFSEGAYMPLPTKGRFKDHLLAYARIHKKDVIVVAVPLHLAMMCKTEELPSIAWKDTAIEVPPVFTLEWEHLLTGNKTEYDSKISVAELFDKLPFAILKGARIDSERTADL</sequence>
<dbReference type="InterPro" id="IPR006047">
    <property type="entry name" value="GH13_cat_dom"/>
</dbReference>
<dbReference type="InterPro" id="IPR012767">
    <property type="entry name" value="Trehalose_TreY"/>
</dbReference>
<organism evidence="2 3">
    <name type="scientific">Dyadobacter fermentans</name>
    <dbReference type="NCBI Taxonomy" id="94254"/>
    <lineage>
        <taxon>Bacteria</taxon>
        <taxon>Pseudomonadati</taxon>
        <taxon>Bacteroidota</taxon>
        <taxon>Cytophagia</taxon>
        <taxon>Cytophagales</taxon>
        <taxon>Spirosomataceae</taxon>
        <taxon>Dyadobacter</taxon>
    </lineage>
</organism>
<evidence type="ECO:0000313" key="2">
    <source>
        <dbReference type="EMBL" id="MDR6806957.1"/>
    </source>
</evidence>
<name>A0ABU1R132_9BACT</name>
<keyword evidence="3" id="KW-1185">Reference proteome</keyword>
<dbReference type="PANTHER" id="PTHR10357">
    <property type="entry name" value="ALPHA-AMYLASE FAMILY MEMBER"/>
    <property type="match status" value="1"/>
</dbReference>
<proteinExistence type="predicted"/>
<evidence type="ECO:0000259" key="1">
    <source>
        <dbReference type="SMART" id="SM00642"/>
    </source>
</evidence>
<dbReference type="Gene3D" id="3.30.750.90">
    <property type="match status" value="1"/>
</dbReference>
<comment type="caution">
    <text evidence="2">The sequence shown here is derived from an EMBL/GenBank/DDBJ whole genome shotgun (WGS) entry which is preliminary data.</text>
</comment>
<evidence type="ECO:0000313" key="3">
    <source>
        <dbReference type="Proteomes" id="UP001264980"/>
    </source>
</evidence>
<protein>
    <submittedName>
        <fullName evidence="2">Malto-oligosyltrehalose synthase</fullName>
    </submittedName>
</protein>